<feature type="domain" description="NADPH-dependent FMN reductase-like" evidence="3">
    <location>
        <begin position="3"/>
        <end position="107"/>
    </location>
</feature>
<dbReference type="AlphaFoldDB" id="A0A9D1A2U6"/>
<dbReference type="InterPro" id="IPR005025">
    <property type="entry name" value="FMN_Rdtase-like_dom"/>
</dbReference>
<dbReference type="PANTHER" id="PTHR43278:SF4">
    <property type="entry name" value="NAD(P)H-DEPENDENT FMN-CONTAINING OXIDOREDUCTASE YWQN-RELATED"/>
    <property type="match status" value="1"/>
</dbReference>
<dbReference type="Gene3D" id="3.40.50.360">
    <property type="match status" value="1"/>
</dbReference>
<dbReference type="EMBL" id="DVGC01000007">
    <property type="protein sequence ID" value="HIR04672.1"/>
    <property type="molecule type" value="Genomic_DNA"/>
</dbReference>
<dbReference type="GO" id="GO:0016491">
    <property type="term" value="F:oxidoreductase activity"/>
    <property type="evidence" value="ECO:0007669"/>
    <property type="project" value="InterPro"/>
</dbReference>
<keyword evidence="2" id="KW-0288">FMN</keyword>
<name>A0A9D1A2U6_9FIRM</name>
<organism evidence="4 5">
    <name type="scientific">Candidatus Copromonas faecavium</name>
    <name type="common">nom. illeg.</name>
    <dbReference type="NCBI Taxonomy" id="2840740"/>
    <lineage>
        <taxon>Bacteria</taxon>
        <taxon>Bacillati</taxon>
        <taxon>Bacillota</taxon>
        <taxon>Clostridia</taxon>
        <taxon>Lachnospirales</taxon>
        <taxon>Lachnospiraceae</taxon>
        <taxon>Candidatus Copromonas (nom. illeg.)</taxon>
    </lineage>
</organism>
<proteinExistence type="predicted"/>
<dbReference type="SUPFAM" id="SSF52218">
    <property type="entry name" value="Flavoproteins"/>
    <property type="match status" value="1"/>
</dbReference>
<evidence type="ECO:0000256" key="2">
    <source>
        <dbReference type="ARBA" id="ARBA00022643"/>
    </source>
</evidence>
<dbReference type="Pfam" id="PF03358">
    <property type="entry name" value="FMN_red"/>
    <property type="match status" value="1"/>
</dbReference>
<reference evidence="4" key="1">
    <citation type="submission" date="2020-10" db="EMBL/GenBank/DDBJ databases">
        <authorList>
            <person name="Gilroy R."/>
        </authorList>
    </citation>
    <scope>NUCLEOTIDE SEQUENCE</scope>
    <source>
        <strain evidence="4">CHK180-2868</strain>
    </source>
</reference>
<protein>
    <submittedName>
        <fullName evidence="4">Flavodoxin family protein</fullName>
    </submittedName>
</protein>
<evidence type="ECO:0000313" key="4">
    <source>
        <dbReference type="EMBL" id="HIR04672.1"/>
    </source>
</evidence>
<sequence>MKRILIVVGGGRPKGNTAQLVEAFARGAREEGHQVHVVSLMKTEVKGCLGCNACRKGKGCVQKDGFQELIPEIQEADLLVFASPLYYWTISSRLKAFIERFYCIAQPDPAPPMGRYEKYPEKDCALLMTSADRLFWTFEQAVAYYRFAVVNYIGFHDKGMLLAGGCGATEGQPQIDKTEYLEQAYEFGKSVYKEEVLS</sequence>
<accession>A0A9D1A2U6</accession>
<evidence type="ECO:0000313" key="5">
    <source>
        <dbReference type="Proteomes" id="UP000824250"/>
    </source>
</evidence>
<dbReference type="InterPro" id="IPR029039">
    <property type="entry name" value="Flavoprotein-like_sf"/>
</dbReference>
<reference evidence="4" key="2">
    <citation type="journal article" date="2021" name="PeerJ">
        <title>Extensive microbial diversity within the chicken gut microbiome revealed by metagenomics and culture.</title>
        <authorList>
            <person name="Gilroy R."/>
            <person name="Ravi A."/>
            <person name="Getino M."/>
            <person name="Pursley I."/>
            <person name="Horton D.L."/>
            <person name="Alikhan N.F."/>
            <person name="Baker D."/>
            <person name="Gharbi K."/>
            <person name="Hall N."/>
            <person name="Watson M."/>
            <person name="Adriaenssens E.M."/>
            <person name="Foster-Nyarko E."/>
            <person name="Jarju S."/>
            <person name="Secka A."/>
            <person name="Antonio M."/>
            <person name="Oren A."/>
            <person name="Chaudhuri R.R."/>
            <person name="La Ragione R."/>
            <person name="Hildebrand F."/>
            <person name="Pallen M.J."/>
        </authorList>
    </citation>
    <scope>NUCLEOTIDE SEQUENCE</scope>
    <source>
        <strain evidence="4">CHK180-2868</strain>
    </source>
</reference>
<dbReference type="PANTHER" id="PTHR43278">
    <property type="entry name" value="NAD(P)H-DEPENDENT FMN-CONTAINING OXIDOREDUCTASE YWQN-RELATED"/>
    <property type="match status" value="1"/>
</dbReference>
<gene>
    <name evidence="4" type="ORF">IAB28_01715</name>
</gene>
<evidence type="ECO:0000259" key="3">
    <source>
        <dbReference type="Pfam" id="PF03358"/>
    </source>
</evidence>
<dbReference type="Proteomes" id="UP000824250">
    <property type="component" value="Unassembled WGS sequence"/>
</dbReference>
<dbReference type="InterPro" id="IPR051796">
    <property type="entry name" value="ISF_SsuE-like"/>
</dbReference>
<keyword evidence="1" id="KW-0285">Flavoprotein</keyword>
<evidence type="ECO:0000256" key="1">
    <source>
        <dbReference type="ARBA" id="ARBA00022630"/>
    </source>
</evidence>
<comment type="caution">
    <text evidence="4">The sequence shown here is derived from an EMBL/GenBank/DDBJ whole genome shotgun (WGS) entry which is preliminary data.</text>
</comment>